<dbReference type="Proteomes" id="UP000324222">
    <property type="component" value="Unassembled WGS sequence"/>
</dbReference>
<sequence>MKVRRGCFRIWAFVILRLRLIGSTLLTLTVICGKAIHISIRSYKYGALSHRLLPRSSRRSLASATHLPPPRHPFSRLLARARNASEAVSVKAPLSLTVSRPTSNGHLDLHISG</sequence>
<organism evidence="1 2">
    <name type="scientific">Portunus trituberculatus</name>
    <name type="common">Swimming crab</name>
    <name type="synonym">Neptunus trituberculatus</name>
    <dbReference type="NCBI Taxonomy" id="210409"/>
    <lineage>
        <taxon>Eukaryota</taxon>
        <taxon>Metazoa</taxon>
        <taxon>Ecdysozoa</taxon>
        <taxon>Arthropoda</taxon>
        <taxon>Crustacea</taxon>
        <taxon>Multicrustacea</taxon>
        <taxon>Malacostraca</taxon>
        <taxon>Eumalacostraca</taxon>
        <taxon>Eucarida</taxon>
        <taxon>Decapoda</taxon>
        <taxon>Pleocyemata</taxon>
        <taxon>Brachyura</taxon>
        <taxon>Eubrachyura</taxon>
        <taxon>Portunoidea</taxon>
        <taxon>Portunidae</taxon>
        <taxon>Portuninae</taxon>
        <taxon>Portunus</taxon>
    </lineage>
</organism>
<keyword evidence="2" id="KW-1185">Reference proteome</keyword>
<name>A0A5B7F7L8_PORTR</name>
<proteinExistence type="predicted"/>
<reference evidence="1 2" key="1">
    <citation type="submission" date="2019-05" db="EMBL/GenBank/DDBJ databases">
        <title>Another draft genome of Portunus trituberculatus and its Hox gene families provides insights of decapod evolution.</title>
        <authorList>
            <person name="Jeong J.-H."/>
            <person name="Song I."/>
            <person name="Kim S."/>
            <person name="Choi T."/>
            <person name="Kim D."/>
            <person name="Ryu S."/>
            <person name="Kim W."/>
        </authorList>
    </citation>
    <scope>NUCLEOTIDE SEQUENCE [LARGE SCALE GENOMIC DNA]</scope>
    <source>
        <tissue evidence="1">Muscle</tissue>
    </source>
</reference>
<dbReference type="EMBL" id="VSRR010005433">
    <property type="protein sequence ID" value="MPC42422.1"/>
    <property type="molecule type" value="Genomic_DNA"/>
</dbReference>
<evidence type="ECO:0000313" key="1">
    <source>
        <dbReference type="EMBL" id="MPC42422.1"/>
    </source>
</evidence>
<gene>
    <name evidence="1" type="ORF">E2C01_036043</name>
</gene>
<accession>A0A5B7F7L8</accession>
<evidence type="ECO:0000313" key="2">
    <source>
        <dbReference type="Proteomes" id="UP000324222"/>
    </source>
</evidence>
<dbReference type="AlphaFoldDB" id="A0A5B7F7L8"/>
<comment type="caution">
    <text evidence="1">The sequence shown here is derived from an EMBL/GenBank/DDBJ whole genome shotgun (WGS) entry which is preliminary data.</text>
</comment>
<protein>
    <submittedName>
        <fullName evidence="1">Uncharacterized protein</fullName>
    </submittedName>
</protein>